<keyword evidence="5" id="KW-0158">Chromosome</keyword>
<evidence type="ECO:0000313" key="22">
    <source>
        <dbReference type="Proteomes" id="UP001182556"/>
    </source>
</evidence>
<evidence type="ECO:0000256" key="3">
    <source>
        <dbReference type="ARBA" id="ARBA00004286"/>
    </source>
</evidence>
<dbReference type="InterPro" id="IPR038487">
    <property type="entry name" value="Mre11_capping_dom"/>
</dbReference>
<dbReference type="GO" id="GO:0031573">
    <property type="term" value="P:mitotic intra-S DNA damage checkpoint signaling"/>
    <property type="evidence" value="ECO:0007669"/>
    <property type="project" value="TreeGrafter"/>
</dbReference>
<gene>
    <name evidence="21" type="ORF">DB88DRAFT_465154</name>
</gene>
<feature type="compositionally biased region" description="Low complexity" evidence="19">
    <location>
        <begin position="651"/>
        <end position="671"/>
    </location>
</feature>
<dbReference type="Pfam" id="PF04152">
    <property type="entry name" value="Mre11_DNA_bind"/>
    <property type="match status" value="1"/>
</dbReference>
<dbReference type="GO" id="GO:0008296">
    <property type="term" value="F:3'-5'-DNA exonuclease activity"/>
    <property type="evidence" value="ECO:0007669"/>
    <property type="project" value="InterPro"/>
</dbReference>
<dbReference type="InterPro" id="IPR004843">
    <property type="entry name" value="Calcineurin-like_PHP"/>
</dbReference>
<dbReference type="GO" id="GO:0006303">
    <property type="term" value="P:double-strand break repair via nonhomologous end joining"/>
    <property type="evidence" value="ECO:0007669"/>
    <property type="project" value="TreeGrafter"/>
</dbReference>
<dbReference type="Proteomes" id="UP001182556">
    <property type="component" value="Unassembled WGS sequence"/>
</dbReference>
<evidence type="ECO:0000256" key="9">
    <source>
        <dbReference type="ARBA" id="ARBA00022763"/>
    </source>
</evidence>
<protein>
    <recommendedName>
        <fullName evidence="16">Double-strand break repair protein</fullName>
    </recommendedName>
</protein>
<evidence type="ECO:0000256" key="11">
    <source>
        <dbReference type="ARBA" id="ARBA00022839"/>
    </source>
</evidence>
<keyword evidence="10 16" id="KW-0378">Hydrolase</keyword>
<feature type="region of interest" description="Disordered" evidence="19">
    <location>
        <begin position="1"/>
        <end position="22"/>
    </location>
</feature>
<feature type="compositionally biased region" description="Acidic residues" evidence="19">
    <location>
        <begin position="456"/>
        <end position="468"/>
    </location>
</feature>
<keyword evidence="15 16" id="KW-0469">Meiosis</keyword>
<organism evidence="21 22">
    <name type="scientific">Papiliotrema laurentii</name>
    <name type="common">Cryptococcus laurentii</name>
    <dbReference type="NCBI Taxonomy" id="5418"/>
    <lineage>
        <taxon>Eukaryota</taxon>
        <taxon>Fungi</taxon>
        <taxon>Dikarya</taxon>
        <taxon>Basidiomycota</taxon>
        <taxon>Agaricomycotina</taxon>
        <taxon>Tremellomycetes</taxon>
        <taxon>Tremellales</taxon>
        <taxon>Rhynchogastremaceae</taxon>
        <taxon>Papiliotrema</taxon>
    </lineage>
</organism>
<feature type="compositionally biased region" description="Basic and acidic residues" evidence="19">
    <location>
        <begin position="555"/>
        <end position="573"/>
    </location>
</feature>
<dbReference type="Gene3D" id="3.30.110.110">
    <property type="entry name" value="Mre11, capping domain"/>
    <property type="match status" value="1"/>
</dbReference>
<keyword evidence="7" id="KW-0479">Metal-binding</keyword>
<evidence type="ECO:0000256" key="18">
    <source>
        <dbReference type="RuleBase" id="RU003447"/>
    </source>
</evidence>
<evidence type="ECO:0000256" key="10">
    <source>
        <dbReference type="ARBA" id="ARBA00022801"/>
    </source>
</evidence>
<dbReference type="GO" id="GO:0007095">
    <property type="term" value="P:mitotic G2 DNA damage checkpoint signaling"/>
    <property type="evidence" value="ECO:0007669"/>
    <property type="project" value="TreeGrafter"/>
</dbReference>
<keyword evidence="22" id="KW-1185">Reference proteome</keyword>
<evidence type="ECO:0000256" key="8">
    <source>
        <dbReference type="ARBA" id="ARBA00022759"/>
    </source>
</evidence>
<feature type="compositionally biased region" description="Polar residues" evidence="19">
    <location>
        <begin position="677"/>
        <end position="689"/>
    </location>
</feature>
<dbReference type="InterPro" id="IPR041796">
    <property type="entry name" value="Mre11_N"/>
</dbReference>
<keyword evidence="8 16" id="KW-0255">Endonuclease</keyword>
<feature type="region of interest" description="Disordered" evidence="19">
    <location>
        <begin position="555"/>
        <end position="701"/>
    </location>
</feature>
<evidence type="ECO:0000256" key="16">
    <source>
        <dbReference type="PIRNR" id="PIRNR000882"/>
    </source>
</evidence>
<dbReference type="InterPro" id="IPR003701">
    <property type="entry name" value="Mre11"/>
</dbReference>
<dbReference type="InterPro" id="IPR029052">
    <property type="entry name" value="Metallo-depent_PP-like"/>
</dbReference>
<name>A0AAD9FPL0_PAPLA</name>
<comment type="cofactor">
    <cofactor evidence="1 16">
        <name>Mn(2+)</name>
        <dbReference type="ChEBI" id="CHEBI:29035"/>
    </cofactor>
</comment>
<comment type="caution">
    <text evidence="21">The sequence shown here is derived from an EMBL/GenBank/DDBJ whole genome shotgun (WGS) entry which is preliminary data.</text>
</comment>
<keyword evidence="11 16" id="KW-0269">Exonuclease</keyword>
<dbReference type="PIRSF" id="PIRSF000882">
    <property type="entry name" value="DSB_repair_MRE11"/>
    <property type="match status" value="1"/>
</dbReference>
<dbReference type="GO" id="GO:0000723">
    <property type="term" value="P:telomere maintenance"/>
    <property type="evidence" value="ECO:0007669"/>
    <property type="project" value="TreeGrafter"/>
</dbReference>
<dbReference type="PANTHER" id="PTHR10139:SF1">
    <property type="entry name" value="DOUBLE-STRAND BREAK REPAIR PROTEIN MRE11"/>
    <property type="match status" value="1"/>
</dbReference>
<accession>A0AAD9FPL0</accession>
<evidence type="ECO:0000313" key="21">
    <source>
        <dbReference type="EMBL" id="KAK1923846.1"/>
    </source>
</evidence>
<evidence type="ECO:0000256" key="15">
    <source>
        <dbReference type="ARBA" id="ARBA00023254"/>
    </source>
</evidence>
<reference evidence="21" key="1">
    <citation type="submission" date="2023-02" db="EMBL/GenBank/DDBJ databases">
        <title>Identification and recombinant expression of a fungal hydrolase from Papiliotrema laurentii that hydrolyzes apple cutin and clears colloidal polyester polyurethane.</title>
        <authorList>
            <consortium name="DOE Joint Genome Institute"/>
            <person name="Roman V.A."/>
            <person name="Bojanowski C."/>
            <person name="Crable B.R."/>
            <person name="Wagner D.N."/>
            <person name="Hung C.S."/>
            <person name="Nadeau L.J."/>
            <person name="Schratz L."/>
            <person name="Haridas S."/>
            <person name="Pangilinan J."/>
            <person name="Lipzen A."/>
            <person name="Na H."/>
            <person name="Yan M."/>
            <person name="Ng V."/>
            <person name="Grigoriev I.V."/>
            <person name="Spatafora J.W."/>
            <person name="Barlow D."/>
            <person name="Biffinger J."/>
            <person name="Kelley-Loughnane N."/>
            <person name="Varaljay V.A."/>
            <person name="Crookes-Goodson W.J."/>
        </authorList>
    </citation>
    <scope>NUCLEOTIDE SEQUENCE</scope>
    <source>
        <strain evidence="21">5307AH</strain>
    </source>
</reference>
<dbReference type="GO" id="GO:0097552">
    <property type="term" value="P:mitochondrial double-strand break repair via homologous recombination"/>
    <property type="evidence" value="ECO:0007669"/>
    <property type="project" value="TreeGrafter"/>
</dbReference>
<dbReference type="GO" id="GO:0030870">
    <property type="term" value="C:Mre11 complex"/>
    <property type="evidence" value="ECO:0007669"/>
    <property type="project" value="UniProtKB-UniRule"/>
</dbReference>
<evidence type="ECO:0000256" key="19">
    <source>
        <dbReference type="SAM" id="MobiDB-lite"/>
    </source>
</evidence>
<evidence type="ECO:0000256" key="7">
    <source>
        <dbReference type="ARBA" id="ARBA00022723"/>
    </source>
</evidence>
<evidence type="ECO:0000256" key="4">
    <source>
        <dbReference type="ARBA" id="ARBA00009028"/>
    </source>
</evidence>
<evidence type="ECO:0000256" key="1">
    <source>
        <dbReference type="ARBA" id="ARBA00001936"/>
    </source>
</evidence>
<feature type="region of interest" description="Disordered" evidence="19">
    <location>
        <begin position="446"/>
        <end position="468"/>
    </location>
</feature>
<dbReference type="Pfam" id="PF00149">
    <property type="entry name" value="Metallophos"/>
    <property type="match status" value="1"/>
</dbReference>
<sequence length="701" mass="77770">MSASQASRANGEDPSASPNIARQDSDNCFRILLATDNHIGYAEKDPVRGQDAINTFREILEIARDADVDFILLAGDLFHENRPSRTCMHQTIALLREYTLGDKPVSFELLSDPMDGSAPGFSFPAVNYEDPNLNIAIPVFSIHGNHDDPQGTGPEGALCALDVLSVSGVLNYFGKVDLQADEAAPDTSDKGIRIKPILLRKGTTHLAMYGVGNVKDARMHYELRSNRVKMYMPEGGDVPDDDWFNMLLVHQNRVKHGPQQSVPEGMFDDSIKLVVWGHEHDCRIWPEKVEGKDYYITQPGSSVATSLAPGEAIPKHVGILSIQGSQFQIAEVPLKTVRPFELEELVLAEDAEQLEGQLNLEDRDSITAYLRQRVEELIVKARTNWEELHKDDVEKTEMMLPLIRLKVETTGAKEMSNPVRFGQDFVGRVANPRDILQYYRRKQAAEKKSKNIPDAPDGEQIDWDDDGDDANVMTANDRLAKLRMSNLVRQYLQAQSLEVLVEGGMEDAVMRFVEKDDRDAIKDFVADTLKMVGRDMKGKEVDDDDVEEAMVRAKEHVASQWEENRPARSEGSKSKKGKSKQRGSDIDSMAEEDSLAGSMSAASFQEPSPPRSKAKKAPSRAKAKSKPLFDEVSDDEEEEEEEVIPAKKSRAAPSKTTAAKRAPAKAPAKKPVASRGKATQSQLTFSRTAKASKPIELSDSD</sequence>
<dbReference type="Gene3D" id="3.60.21.10">
    <property type="match status" value="1"/>
</dbReference>
<dbReference type="InterPro" id="IPR007281">
    <property type="entry name" value="Mre11_DNA-bd"/>
</dbReference>
<dbReference type="SMART" id="SM01347">
    <property type="entry name" value="Mre11_DNA_bind"/>
    <property type="match status" value="1"/>
</dbReference>
<feature type="active site" description="Proton donor" evidence="17">
    <location>
        <position position="146"/>
    </location>
</feature>
<keyword evidence="12 16" id="KW-0234">DNA repair</keyword>
<proteinExistence type="inferred from homology"/>
<evidence type="ECO:0000256" key="13">
    <source>
        <dbReference type="ARBA" id="ARBA00023211"/>
    </source>
</evidence>
<keyword evidence="6 16" id="KW-0540">Nuclease</keyword>
<keyword evidence="9 16" id="KW-0227">DNA damage</keyword>
<evidence type="ECO:0000259" key="20">
    <source>
        <dbReference type="SMART" id="SM01347"/>
    </source>
</evidence>
<dbReference type="NCBIfam" id="TIGR00583">
    <property type="entry name" value="mre11"/>
    <property type="match status" value="1"/>
</dbReference>
<dbReference type="EMBL" id="JAODAN010000006">
    <property type="protein sequence ID" value="KAK1923846.1"/>
    <property type="molecule type" value="Genomic_DNA"/>
</dbReference>
<comment type="similarity">
    <text evidence="4 16 18">Belongs to the MRE11/RAD32 family.</text>
</comment>
<dbReference type="GO" id="GO:0000014">
    <property type="term" value="F:single-stranded DNA endodeoxyribonuclease activity"/>
    <property type="evidence" value="ECO:0007669"/>
    <property type="project" value="TreeGrafter"/>
</dbReference>
<evidence type="ECO:0000256" key="12">
    <source>
        <dbReference type="ARBA" id="ARBA00023204"/>
    </source>
</evidence>
<feature type="compositionally biased region" description="Basic residues" evidence="19">
    <location>
        <begin position="612"/>
        <end position="625"/>
    </location>
</feature>
<dbReference type="GO" id="GO:0042138">
    <property type="term" value="P:meiotic DNA double-strand break formation"/>
    <property type="evidence" value="ECO:0007669"/>
    <property type="project" value="TreeGrafter"/>
</dbReference>
<dbReference type="SUPFAM" id="SSF56300">
    <property type="entry name" value="Metallo-dependent phosphatases"/>
    <property type="match status" value="1"/>
</dbReference>
<evidence type="ECO:0000256" key="14">
    <source>
        <dbReference type="ARBA" id="ARBA00023242"/>
    </source>
</evidence>
<dbReference type="FunFam" id="3.60.21.10:FF:000011">
    <property type="entry name" value="Double-strand break repair protein"/>
    <property type="match status" value="1"/>
</dbReference>
<evidence type="ECO:0000256" key="17">
    <source>
        <dbReference type="PIRSR" id="PIRSR000882-1"/>
    </source>
</evidence>
<keyword evidence="14 16" id="KW-0539">Nucleus</keyword>
<evidence type="ECO:0000256" key="2">
    <source>
        <dbReference type="ARBA" id="ARBA00004123"/>
    </source>
</evidence>
<dbReference type="CDD" id="cd00840">
    <property type="entry name" value="MPP_Mre11_N"/>
    <property type="match status" value="1"/>
</dbReference>
<dbReference type="GO" id="GO:0030145">
    <property type="term" value="F:manganese ion binding"/>
    <property type="evidence" value="ECO:0007669"/>
    <property type="project" value="UniProtKB-UniRule"/>
</dbReference>
<feature type="compositionally biased region" description="Acidic residues" evidence="19">
    <location>
        <begin position="631"/>
        <end position="643"/>
    </location>
</feature>
<dbReference type="AlphaFoldDB" id="A0AAD9FPL0"/>
<feature type="domain" description="Mre11 DNA-binding" evidence="20">
    <location>
        <begin position="327"/>
        <end position="512"/>
    </location>
</feature>
<comment type="subcellular location">
    <subcellularLocation>
        <location evidence="3">Chromosome</location>
    </subcellularLocation>
    <subcellularLocation>
        <location evidence="2 16">Nucleus</location>
    </subcellularLocation>
</comment>
<dbReference type="GO" id="GO:0000724">
    <property type="term" value="P:double-strand break repair via homologous recombination"/>
    <property type="evidence" value="ECO:0007669"/>
    <property type="project" value="TreeGrafter"/>
</dbReference>
<dbReference type="GO" id="GO:0035861">
    <property type="term" value="C:site of double-strand break"/>
    <property type="evidence" value="ECO:0007669"/>
    <property type="project" value="TreeGrafter"/>
</dbReference>
<comment type="function">
    <text evidence="16">Core component of the MRN complex, which plays a central role in double-strand break (DSB) repair, DNA recombination, maintenance of telomere integrity and meiosis. The MRN complex is involved in the repair of DNA double-strand breaks (DSBs) via homologous recombination (HR), an error-free mechanism which primarily occurs during S and G2 phases. The complex (1) mediates the end resection of damaged DNA, which generates proper single-stranded DNA, a key initial steps in HR, and is (2) required for the recruitment of other repair factors and efficient activation of ATM and ATR upon DNA damage. Within the MRN complex, MRE11 possesses both single-strand endonuclease activity and double-strand-specific 3'-5' exonuclease activity. MRE11 first endonucleolytically cleaves the 5' strand at DNA DSB ends to prevent non-homologous end joining (NHEJ) and licence HR. It then generates a single-stranded DNA gap via 3' to 5' exonucleolytic degradation, which is required for single-strand invasion and recombination.</text>
</comment>
<evidence type="ECO:0000256" key="5">
    <source>
        <dbReference type="ARBA" id="ARBA00022454"/>
    </source>
</evidence>
<dbReference type="PANTHER" id="PTHR10139">
    <property type="entry name" value="DOUBLE-STRAND BREAK REPAIR PROTEIN MRE11"/>
    <property type="match status" value="1"/>
</dbReference>
<evidence type="ECO:0000256" key="6">
    <source>
        <dbReference type="ARBA" id="ARBA00022722"/>
    </source>
</evidence>
<keyword evidence="13 16" id="KW-0464">Manganese</keyword>